<accession>W2S0Q1</accession>
<dbReference type="InParanoid" id="W2S0Q1"/>
<evidence type="ECO:0000256" key="1">
    <source>
        <dbReference type="SAM" id="MobiDB-lite"/>
    </source>
</evidence>
<evidence type="ECO:0000313" key="2">
    <source>
        <dbReference type="EMBL" id="ETN41623.1"/>
    </source>
</evidence>
<feature type="compositionally biased region" description="Basic and acidic residues" evidence="1">
    <location>
        <begin position="203"/>
        <end position="213"/>
    </location>
</feature>
<dbReference type="AlphaFoldDB" id="W2S0Q1"/>
<keyword evidence="3" id="KW-1185">Reference proteome</keyword>
<reference evidence="2 3" key="1">
    <citation type="submission" date="2013-03" db="EMBL/GenBank/DDBJ databases">
        <title>The Genome Sequence of Phialophora europaea CBS 101466.</title>
        <authorList>
            <consortium name="The Broad Institute Genomics Platform"/>
            <person name="Cuomo C."/>
            <person name="de Hoog S."/>
            <person name="Gorbushina A."/>
            <person name="Walker B."/>
            <person name="Young S.K."/>
            <person name="Zeng Q."/>
            <person name="Gargeya S."/>
            <person name="Fitzgerald M."/>
            <person name="Haas B."/>
            <person name="Abouelleil A."/>
            <person name="Allen A.W."/>
            <person name="Alvarado L."/>
            <person name="Arachchi H.M."/>
            <person name="Berlin A.M."/>
            <person name="Chapman S.B."/>
            <person name="Gainer-Dewar J."/>
            <person name="Goldberg J."/>
            <person name="Griggs A."/>
            <person name="Gujja S."/>
            <person name="Hansen M."/>
            <person name="Howarth C."/>
            <person name="Imamovic A."/>
            <person name="Ireland A."/>
            <person name="Larimer J."/>
            <person name="McCowan C."/>
            <person name="Murphy C."/>
            <person name="Pearson M."/>
            <person name="Poon T.W."/>
            <person name="Priest M."/>
            <person name="Roberts A."/>
            <person name="Saif S."/>
            <person name="Shea T."/>
            <person name="Sisk P."/>
            <person name="Sykes S."/>
            <person name="Wortman J."/>
            <person name="Nusbaum C."/>
            <person name="Birren B."/>
        </authorList>
    </citation>
    <scope>NUCLEOTIDE SEQUENCE [LARGE SCALE GENOMIC DNA]</scope>
    <source>
        <strain evidence="2 3">CBS 101466</strain>
    </source>
</reference>
<evidence type="ECO:0000313" key="3">
    <source>
        <dbReference type="Proteomes" id="UP000030752"/>
    </source>
</evidence>
<feature type="region of interest" description="Disordered" evidence="1">
    <location>
        <begin position="200"/>
        <end position="232"/>
    </location>
</feature>
<dbReference type="Proteomes" id="UP000030752">
    <property type="component" value="Unassembled WGS sequence"/>
</dbReference>
<dbReference type="VEuPathDB" id="FungiDB:HMPREF1541_03559"/>
<dbReference type="EMBL" id="KB822719">
    <property type="protein sequence ID" value="ETN41623.1"/>
    <property type="molecule type" value="Genomic_DNA"/>
</dbReference>
<organism evidence="2 3">
    <name type="scientific">Cyphellophora europaea (strain CBS 101466)</name>
    <name type="common">Phialophora europaea</name>
    <dbReference type="NCBI Taxonomy" id="1220924"/>
    <lineage>
        <taxon>Eukaryota</taxon>
        <taxon>Fungi</taxon>
        <taxon>Dikarya</taxon>
        <taxon>Ascomycota</taxon>
        <taxon>Pezizomycotina</taxon>
        <taxon>Eurotiomycetes</taxon>
        <taxon>Chaetothyriomycetidae</taxon>
        <taxon>Chaetothyriales</taxon>
        <taxon>Cyphellophoraceae</taxon>
        <taxon>Cyphellophora</taxon>
    </lineage>
</organism>
<evidence type="ECO:0008006" key="4">
    <source>
        <dbReference type="Google" id="ProtNLM"/>
    </source>
</evidence>
<gene>
    <name evidence="2" type="ORF">HMPREF1541_03559</name>
</gene>
<protein>
    <recommendedName>
        <fullName evidence="4">F-box domain-containing protein</fullName>
    </recommendedName>
</protein>
<dbReference type="GeneID" id="19970898"/>
<sequence length="232" mass="25605">MVAHDDFVQDLYHFRPDESTRNMPLGPGAASMNPESTLFGLPRELRMKIYEYAFEGHTLSLVRSSTGKPKCLYTPPSLLENSRFSVDRLKRSLMKPYSHPDQDPSTYPHLLCRVSKVIREEAIPISAACTKILLCPELPPVPFYRAAYGPPTNSGSNHCIMTVSPKEVLNLKFRNAINGLSLSMRSTLVIDYKKLPKLAGHQHGPEARQDSGRAHGRPATAARGPAANGVVA</sequence>
<dbReference type="RefSeq" id="XP_008716132.1">
    <property type="nucleotide sequence ID" value="XM_008717910.1"/>
</dbReference>
<dbReference type="HOGENOM" id="CLU_1194841_0_0_1"/>
<feature type="compositionally biased region" description="Low complexity" evidence="1">
    <location>
        <begin position="217"/>
        <end position="232"/>
    </location>
</feature>
<proteinExistence type="predicted"/>
<name>W2S0Q1_CYPE1</name>